<evidence type="ECO:0000313" key="3">
    <source>
        <dbReference type="EMBL" id="PRY30139.1"/>
    </source>
</evidence>
<evidence type="ECO:0000256" key="1">
    <source>
        <dbReference type="SAM" id="MobiDB-lite"/>
    </source>
</evidence>
<organism evidence="3 4">
    <name type="scientific">Pseudosporangium ferrugineum</name>
    <dbReference type="NCBI Taxonomy" id="439699"/>
    <lineage>
        <taxon>Bacteria</taxon>
        <taxon>Bacillati</taxon>
        <taxon>Actinomycetota</taxon>
        <taxon>Actinomycetes</taxon>
        <taxon>Micromonosporales</taxon>
        <taxon>Micromonosporaceae</taxon>
        <taxon>Pseudosporangium</taxon>
    </lineage>
</organism>
<dbReference type="EMBL" id="PVZG01000005">
    <property type="protein sequence ID" value="PRY30139.1"/>
    <property type="molecule type" value="Genomic_DNA"/>
</dbReference>
<dbReference type="Pfam" id="PF03448">
    <property type="entry name" value="MgtE_N"/>
    <property type="match status" value="1"/>
</dbReference>
<comment type="caution">
    <text evidence="3">The sequence shown here is derived from an EMBL/GenBank/DDBJ whole genome shotgun (WGS) entry which is preliminary data.</text>
</comment>
<dbReference type="InterPro" id="IPR006668">
    <property type="entry name" value="Mg_transptr_MgtE_intracell_dom"/>
</dbReference>
<gene>
    <name evidence="3" type="ORF">CLV70_105309</name>
</gene>
<keyword evidence="4" id="KW-1185">Reference proteome</keyword>
<proteinExistence type="predicted"/>
<dbReference type="Proteomes" id="UP000239209">
    <property type="component" value="Unassembled WGS sequence"/>
</dbReference>
<dbReference type="RefSeq" id="WP_146164054.1">
    <property type="nucleotide sequence ID" value="NZ_PVZG01000005.1"/>
</dbReference>
<sequence length="241" mass="25407">MAGLQQPRPQSVATVAELAYELRLLKIHVGDPSVRDLSRTAARAGTVLPHSTAQDALSGKRGLPRLATVLALVSALGVADTGPWRDAWRRAGQHHRGLDGRPERPAGLVADRRHPAGEPPAPRAVPARIAVVNAARGAALVESLPLEVVVEQLAEMSEPDAARRLELVVPGRAAEVLSEMDDGRAARILDLLRLDLAAGVVAEMRPSAAARLLEGLPGRNRSAVLARLAPRIAAGVRAELA</sequence>
<name>A0A2T0S9N9_9ACTN</name>
<dbReference type="AlphaFoldDB" id="A0A2T0S9N9"/>
<dbReference type="SMART" id="SM00924">
    <property type="entry name" value="MgtE_N"/>
    <property type="match status" value="1"/>
</dbReference>
<evidence type="ECO:0000313" key="4">
    <source>
        <dbReference type="Proteomes" id="UP000239209"/>
    </source>
</evidence>
<feature type="region of interest" description="Disordered" evidence="1">
    <location>
        <begin position="92"/>
        <end position="122"/>
    </location>
</feature>
<accession>A0A2T0S9N9</accession>
<feature type="compositionally biased region" description="Basic and acidic residues" evidence="1">
    <location>
        <begin position="96"/>
        <end position="116"/>
    </location>
</feature>
<protein>
    <submittedName>
        <fullName evidence="3">MgtE-like protein</fullName>
    </submittedName>
</protein>
<dbReference type="OrthoDB" id="7064944at2"/>
<dbReference type="SUPFAM" id="SSF158791">
    <property type="entry name" value="MgtE N-terminal domain-like"/>
    <property type="match status" value="1"/>
</dbReference>
<reference evidence="3 4" key="1">
    <citation type="submission" date="2018-03" db="EMBL/GenBank/DDBJ databases">
        <title>Genomic Encyclopedia of Archaeal and Bacterial Type Strains, Phase II (KMG-II): from individual species to whole genera.</title>
        <authorList>
            <person name="Goeker M."/>
        </authorList>
    </citation>
    <scope>NUCLEOTIDE SEQUENCE [LARGE SCALE GENOMIC DNA]</scope>
    <source>
        <strain evidence="3 4">DSM 45348</strain>
    </source>
</reference>
<feature type="domain" description="Magnesium transporter MgtE intracellular" evidence="2">
    <location>
        <begin position="144"/>
        <end position="241"/>
    </location>
</feature>
<evidence type="ECO:0000259" key="2">
    <source>
        <dbReference type="SMART" id="SM00924"/>
    </source>
</evidence>